<evidence type="ECO:0000313" key="3">
    <source>
        <dbReference type="Proteomes" id="UP001632037"/>
    </source>
</evidence>
<proteinExistence type="predicted"/>
<feature type="domain" description="Myb/SANT-like DNA-binding" evidence="1">
    <location>
        <begin position="216"/>
        <end position="262"/>
    </location>
</feature>
<gene>
    <name evidence="2" type="ORF">V7S43_011516</name>
</gene>
<dbReference type="Proteomes" id="UP001632037">
    <property type="component" value="Unassembled WGS sequence"/>
</dbReference>
<dbReference type="EMBL" id="JBIMZQ010000027">
    <property type="protein sequence ID" value="KAL3663630.1"/>
    <property type="molecule type" value="Genomic_DNA"/>
</dbReference>
<reference evidence="2 3" key="1">
    <citation type="submission" date="2024-09" db="EMBL/GenBank/DDBJ databases">
        <title>Genome sequencing and assembly of Phytophthora oleae, isolate VK10A, causative agent of rot of olive drupes.</title>
        <authorList>
            <person name="Conti Taguali S."/>
            <person name="Riolo M."/>
            <person name="La Spada F."/>
            <person name="Cacciola S.O."/>
            <person name="Dionisio G."/>
        </authorList>
    </citation>
    <scope>NUCLEOTIDE SEQUENCE [LARGE SCALE GENOMIC DNA]</scope>
    <source>
        <strain evidence="2 3">VK10A</strain>
    </source>
</reference>
<evidence type="ECO:0000259" key="1">
    <source>
        <dbReference type="Pfam" id="PF13873"/>
    </source>
</evidence>
<protein>
    <recommendedName>
        <fullName evidence="1">Myb/SANT-like DNA-binding domain-containing protein</fullName>
    </recommendedName>
</protein>
<sequence length="468" mass="52374">MSLAVVPLQEGLAFDTGPESVYAVQDYELVHHKSVRVERASGSDRRMVCSSEAPCGFFVQIYRQRKADKKTYGKWYIASLNLVHSEACDSVRRVTTRQIAEMPAFMEAVQTNPRASIESLMAVVLERHGVQLDKQLRLVYRARDLVRSGKAVANRNLLSSLDAPLPERQFVRRHTRDKKTSPEVKKPKNQDRMAWTDVLIESLLIERVVKHGKQFVAAGEQAQRRELWEIIQNEFNAMHDEAVTVPQLRAKYRYLQEQYRKVRAEENEAERDASKSVIYPRSWEMLVEYFGDEGSAGVDHEEGVESEGNGSQTVTNQLDNGLPAHPAPFVLQSGPAFVQAPQLQPVLTPVYSASVQAAPQTQALMVRLPSSPVRSDVASKRRRVGPAEALALQQDPRAVAGAVDSSSDVTQKLESIQNVQSDMARSMDGIKHVVEQSNQVIRGLEQALNQSNQVNAALLDFLRRQPSA</sequence>
<organism evidence="2 3">
    <name type="scientific">Phytophthora oleae</name>
    <dbReference type="NCBI Taxonomy" id="2107226"/>
    <lineage>
        <taxon>Eukaryota</taxon>
        <taxon>Sar</taxon>
        <taxon>Stramenopiles</taxon>
        <taxon>Oomycota</taxon>
        <taxon>Peronosporomycetes</taxon>
        <taxon>Peronosporales</taxon>
        <taxon>Peronosporaceae</taxon>
        <taxon>Phytophthora</taxon>
    </lineage>
</organism>
<dbReference type="InterPro" id="IPR028002">
    <property type="entry name" value="Myb_DNA-bind_5"/>
</dbReference>
<evidence type="ECO:0000313" key="2">
    <source>
        <dbReference type="EMBL" id="KAL3663630.1"/>
    </source>
</evidence>
<dbReference type="Pfam" id="PF13873">
    <property type="entry name" value="Myb_DNA-bind_5"/>
    <property type="match status" value="1"/>
</dbReference>
<dbReference type="AlphaFoldDB" id="A0ABD3F9T4"/>
<comment type="caution">
    <text evidence="2">The sequence shown here is derived from an EMBL/GenBank/DDBJ whole genome shotgun (WGS) entry which is preliminary data.</text>
</comment>
<keyword evidence="3" id="KW-1185">Reference proteome</keyword>
<name>A0ABD3F9T4_9STRA</name>
<accession>A0ABD3F9T4</accession>